<accession>A0A9N8PU20</accession>
<dbReference type="PANTHER" id="PTHR33048">
    <property type="entry name" value="PTH11-LIKE INTEGRAL MEMBRANE PROTEIN (AFU_ORTHOLOGUE AFUA_5G11245)"/>
    <property type="match status" value="1"/>
</dbReference>
<feature type="transmembrane region" description="Helical" evidence="6">
    <location>
        <begin position="184"/>
        <end position="204"/>
    </location>
</feature>
<gene>
    <name evidence="8" type="ORF">AWRI4620_LOCUS7156</name>
</gene>
<evidence type="ECO:0000256" key="1">
    <source>
        <dbReference type="ARBA" id="ARBA00004141"/>
    </source>
</evidence>
<feature type="transmembrane region" description="Helical" evidence="6">
    <location>
        <begin position="133"/>
        <end position="154"/>
    </location>
</feature>
<name>A0A9N8PU20_9PEZI</name>
<evidence type="ECO:0000256" key="5">
    <source>
        <dbReference type="ARBA" id="ARBA00038359"/>
    </source>
</evidence>
<dbReference type="Pfam" id="PF20684">
    <property type="entry name" value="Fung_rhodopsin"/>
    <property type="match status" value="1"/>
</dbReference>
<sequence>IAQMSVNQPQQQFAGHDNNTQAALLVPATITLVSSLLLYGVRIRARHSSPLVWTDGTIAAALILAIVDFVLAAIGCHYGLGRHTVLVDSARVVKARHFGFLVQPISMWSVCLAKCSIAWTALRLRPDREWRWVFCWILFVQIVCTIAGNVTQAVQCQPTSALWNGSVEAQCWLPERTQLAGHPGFGVITSILLSLTPVALVRGANRSIHELVALGLLVGVGLFITMCSVANMVSLHNYRTTEDPLKNLIAPTTWWQIEQNLSIMVGLAIHLQTPYEALLARCGLICSVRTDSSPSHRLNRLENGSQTLKSLKTTIPWGQVYDSMTHLPSIVKTTEVVHSTELVKDDSLRFGTPARRPSWF</sequence>
<evidence type="ECO:0000313" key="9">
    <source>
        <dbReference type="Proteomes" id="UP000745764"/>
    </source>
</evidence>
<dbReference type="InterPro" id="IPR052337">
    <property type="entry name" value="SAT4-like"/>
</dbReference>
<comment type="subcellular location">
    <subcellularLocation>
        <location evidence="1">Membrane</location>
        <topology evidence="1">Multi-pass membrane protein</topology>
    </subcellularLocation>
</comment>
<feature type="transmembrane region" description="Helical" evidence="6">
    <location>
        <begin position="53"/>
        <end position="80"/>
    </location>
</feature>
<organism evidence="8 9">
    <name type="scientific">Aureobasidium uvarum</name>
    <dbReference type="NCBI Taxonomy" id="2773716"/>
    <lineage>
        <taxon>Eukaryota</taxon>
        <taxon>Fungi</taxon>
        <taxon>Dikarya</taxon>
        <taxon>Ascomycota</taxon>
        <taxon>Pezizomycotina</taxon>
        <taxon>Dothideomycetes</taxon>
        <taxon>Dothideomycetidae</taxon>
        <taxon>Dothideales</taxon>
        <taxon>Saccotheciaceae</taxon>
        <taxon>Aureobasidium</taxon>
    </lineage>
</organism>
<protein>
    <recommendedName>
        <fullName evidence="7">Rhodopsin domain-containing protein</fullName>
    </recommendedName>
</protein>
<dbReference type="Proteomes" id="UP000745764">
    <property type="component" value="Unassembled WGS sequence"/>
</dbReference>
<evidence type="ECO:0000256" key="3">
    <source>
        <dbReference type="ARBA" id="ARBA00022989"/>
    </source>
</evidence>
<proteinExistence type="inferred from homology"/>
<dbReference type="PANTHER" id="PTHR33048:SF129">
    <property type="entry name" value="INTEGRAL MEMBRANE PROTEIN-RELATED"/>
    <property type="match status" value="1"/>
</dbReference>
<keyword evidence="4 6" id="KW-0472">Membrane</keyword>
<evidence type="ECO:0000256" key="6">
    <source>
        <dbReference type="SAM" id="Phobius"/>
    </source>
</evidence>
<evidence type="ECO:0000256" key="2">
    <source>
        <dbReference type="ARBA" id="ARBA00022692"/>
    </source>
</evidence>
<evidence type="ECO:0000313" key="8">
    <source>
        <dbReference type="EMBL" id="CAD0112901.1"/>
    </source>
</evidence>
<reference evidence="8" key="1">
    <citation type="submission" date="2020-06" db="EMBL/GenBank/DDBJ databases">
        <authorList>
            <person name="Onetto C."/>
        </authorList>
    </citation>
    <scope>NUCLEOTIDE SEQUENCE</scope>
</reference>
<evidence type="ECO:0000259" key="7">
    <source>
        <dbReference type="Pfam" id="PF20684"/>
    </source>
</evidence>
<dbReference type="AlphaFoldDB" id="A0A9N8PU20"/>
<feature type="transmembrane region" description="Helical" evidence="6">
    <location>
        <begin position="211"/>
        <end position="233"/>
    </location>
</feature>
<feature type="domain" description="Rhodopsin" evidence="7">
    <location>
        <begin position="44"/>
        <end position="268"/>
    </location>
</feature>
<keyword evidence="2 6" id="KW-0812">Transmembrane</keyword>
<evidence type="ECO:0000256" key="4">
    <source>
        <dbReference type="ARBA" id="ARBA00023136"/>
    </source>
</evidence>
<feature type="transmembrane region" description="Helical" evidence="6">
    <location>
        <begin position="22"/>
        <end position="41"/>
    </location>
</feature>
<dbReference type="EMBL" id="CAINUL010000015">
    <property type="protein sequence ID" value="CAD0112901.1"/>
    <property type="molecule type" value="Genomic_DNA"/>
</dbReference>
<keyword evidence="9" id="KW-1185">Reference proteome</keyword>
<comment type="similarity">
    <text evidence="5">Belongs to the SAT4 family.</text>
</comment>
<keyword evidence="3 6" id="KW-1133">Transmembrane helix</keyword>
<comment type="caution">
    <text evidence="8">The sequence shown here is derived from an EMBL/GenBank/DDBJ whole genome shotgun (WGS) entry which is preliminary data.</text>
</comment>
<feature type="non-terminal residue" evidence="8">
    <location>
        <position position="1"/>
    </location>
</feature>
<dbReference type="GO" id="GO:0016020">
    <property type="term" value="C:membrane"/>
    <property type="evidence" value="ECO:0007669"/>
    <property type="project" value="UniProtKB-SubCell"/>
</dbReference>
<dbReference type="OrthoDB" id="3934549at2759"/>
<feature type="transmembrane region" description="Helical" evidence="6">
    <location>
        <begin position="100"/>
        <end position="121"/>
    </location>
</feature>
<dbReference type="InterPro" id="IPR049326">
    <property type="entry name" value="Rhodopsin_dom_fungi"/>
</dbReference>